<dbReference type="InterPro" id="IPR001296">
    <property type="entry name" value="Glyco_trans_1"/>
</dbReference>
<keyword evidence="4" id="KW-1185">Reference proteome</keyword>
<accession>A6UNN7</accession>
<dbReference type="SUPFAM" id="SSF53756">
    <property type="entry name" value="UDP-Glycosyltransferase/glycogen phosphorylase"/>
    <property type="match status" value="1"/>
</dbReference>
<evidence type="ECO:0000259" key="1">
    <source>
        <dbReference type="Pfam" id="PF00534"/>
    </source>
</evidence>
<dbReference type="PANTHER" id="PTHR45947:SF15">
    <property type="entry name" value="TEICHURONIC ACID BIOSYNTHESIS GLYCOSYLTRANSFERASE TUAC-RELATED"/>
    <property type="match status" value="1"/>
</dbReference>
<dbReference type="PANTHER" id="PTHR45947">
    <property type="entry name" value="SULFOQUINOVOSYL TRANSFERASE SQD2"/>
    <property type="match status" value="1"/>
</dbReference>
<sequence length="394" mass="44911">MLKKRILVIAPQYNFFVKDQVDELSKSVENINILIKYNPLTEISKYIPHKHANYFKKYTKKKLINNINKPSNLKVHLIPTVYFKTDGNNEKLGDMLFKKFDKYIQKNNLKFDLIHAHFTYPYGHAASKLGIKYNVPIVVTAHGYDIYDLPFRDPYWKSTISQTLNSASQIITVGKKNTESIDKLGIKTPVSVIPNGYNPKKFYPRNSEECRKLLDLPKKSKILLSVGNLEPVKGHAHLIKSISKVLEKRKDILCVIVGDGKLKNELQKQIDTLNLNNNVKLVGAKPHEEIPIWMNAADLFVLPSLNEGNPTVLVEALSTGLPFIGTNVGGIPEIINSDEYGLLCEPKNPENLAENILIALEKDWDNEKIINYSKEFTWENISKEILNAYKKVLK</sequence>
<keyword evidence="3" id="KW-0808">Transferase</keyword>
<gene>
    <name evidence="3" type="ordered locus">Mevan_0199</name>
</gene>
<dbReference type="Pfam" id="PF00534">
    <property type="entry name" value="Glycos_transf_1"/>
    <property type="match status" value="1"/>
</dbReference>
<proteinExistence type="predicted"/>
<feature type="domain" description="Glycosyltransferase subfamily 4-like N-terminal" evidence="2">
    <location>
        <begin position="97"/>
        <end position="200"/>
    </location>
</feature>
<reference evidence="3" key="1">
    <citation type="submission" date="2007-06" db="EMBL/GenBank/DDBJ databases">
        <title>Complete sequence of Methanococcus vannielii SB.</title>
        <authorList>
            <consortium name="US DOE Joint Genome Institute"/>
            <person name="Copeland A."/>
            <person name="Lucas S."/>
            <person name="Lapidus A."/>
            <person name="Barry K."/>
            <person name="Glavina del Rio T."/>
            <person name="Dalin E."/>
            <person name="Tice H."/>
            <person name="Pitluck S."/>
            <person name="Chain P."/>
            <person name="Malfatti S."/>
            <person name="Shin M."/>
            <person name="Vergez L."/>
            <person name="Schmutz J."/>
            <person name="Larimer F."/>
            <person name="Land M."/>
            <person name="Hauser L."/>
            <person name="Kyrpides N."/>
            <person name="Anderson I."/>
            <person name="Sieprawska-Lupa M."/>
            <person name="Whitman W.B."/>
            <person name="Richardson P."/>
        </authorList>
    </citation>
    <scope>NUCLEOTIDE SEQUENCE [LARGE SCALE GENOMIC DNA]</scope>
    <source>
        <strain evidence="3">SB</strain>
    </source>
</reference>
<protein>
    <submittedName>
        <fullName evidence="3">Glycosyl transferase group 1</fullName>
    </submittedName>
</protein>
<dbReference type="KEGG" id="mvn:Mevan_0199"/>
<dbReference type="EMBL" id="CP000742">
    <property type="protein sequence ID" value="ABR54109.1"/>
    <property type="molecule type" value="Genomic_DNA"/>
</dbReference>
<evidence type="ECO:0000313" key="3">
    <source>
        <dbReference type="EMBL" id="ABR54109.1"/>
    </source>
</evidence>
<dbReference type="Pfam" id="PF13439">
    <property type="entry name" value="Glyco_transf_4"/>
    <property type="match status" value="1"/>
</dbReference>
<dbReference type="STRING" id="406327.Mevan_0199"/>
<dbReference type="CAZy" id="GT4">
    <property type="family name" value="Glycosyltransferase Family 4"/>
</dbReference>
<dbReference type="GeneID" id="5325058"/>
<evidence type="ECO:0000313" key="4">
    <source>
        <dbReference type="Proteomes" id="UP000001107"/>
    </source>
</evidence>
<name>A6UNN7_METVS</name>
<dbReference type="InterPro" id="IPR050194">
    <property type="entry name" value="Glycosyltransferase_grp1"/>
</dbReference>
<dbReference type="RefSeq" id="WP_011972013.1">
    <property type="nucleotide sequence ID" value="NC_009634.1"/>
</dbReference>
<dbReference type="eggNOG" id="arCOG01403">
    <property type="taxonomic scope" value="Archaea"/>
</dbReference>
<organism evidence="3 4">
    <name type="scientific">Methanococcus vannielii (strain ATCC 35089 / DSM 1224 / JCM 13029 / OCM 148 / SB)</name>
    <dbReference type="NCBI Taxonomy" id="406327"/>
    <lineage>
        <taxon>Archaea</taxon>
        <taxon>Methanobacteriati</taxon>
        <taxon>Methanobacteriota</taxon>
        <taxon>Methanomada group</taxon>
        <taxon>Methanococci</taxon>
        <taxon>Methanococcales</taxon>
        <taxon>Methanococcaceae</taxon>
        <taxon>Methanococcus</taxon>
    </lineage>
</organism>
<evidence type="ECO:0000259" key="2">
    <source>
        <dbReference type="Pfam" id="PF13439"/>
    </source>
</evidence>
<dbReference type="Gene3D" id="3.40.50.2000">
    <property type="entry name" value="Glycogen Phosphorylase B"/>
    <property type="match status" value="2"/>
</dbReference>
<dbReference type="CDD" id="cd03798">
    <property type="entry name" value="GT4_WlbH-like"/>
    <property type="match status" value="1"/>
</dbReference>
<dbReference type="GO" id="GO:0016757">
    <property type="term" value="F:glycosyltransferase activity"/>
    <property type="evidence" value="ECO:0007669"/>
    <property type="project" value="InterPro"/>
</dbReference>
<dbReference type="Proteomes" id="UP000001107">
    <property type="component" value="Chromosome"/>
</dbReference>
<dbReference type="HOGENOM" id="CLU_009583_2_4_2"/>
<dbReference type="AlphaFoldDB" id="A6UNN7"/>
<dbReference type="InterPro" id="IPR028098">
    <property type="entry name" value="Glyco_trans_4-like_N"/>
</dbReference>
<dbReference type="OrthoDB" id="61793at2157"/>
<feature type="domain" description="Glycosyl transferase family 1" evidence="1">
    <location>
        <begin position="208"/>
        <end position="375"/>
    </location>
</feature>